<evidence type="ECO:0000313" key="2">
    <source>
        <dbReference type="Proteomes" id="UP000828390"/>
    </source>
</evidence>
<accession>A0A9D4DA93</accession>
<sequence length="148" mass="16281">MPHAVENLRKVNDVVQKLTLVFLNDDSAVEDMFLLLHPALLPHGSSALLCNRLRIMRSITLMGRLMRMTVLDVAHLKKRVGVDLILHQIFGSLLFLPVKHCAAIASGVSSPPFLSSSKGTAFKPRTSCVFCVFRIDGLSSFVYGLGSF</sequence>
<organism evidence="1 2">
    <name type="scientific">Dreissena polymorpha</name>
    <name type="common">Zebra mussel</name>
    <name type="synonym">Mytilus polymorpha</name>
    <dbReference type="NCBI Taxonomy" id="45954"/>
    <lineage>
        <taxon>Eukaryota</taxon>
        <taxon>Metazoa</taxon>
        <taxon>Spiralia</taxon>
        <taxon>Lophotrochozoa</taxon>
        <taxon>Mollusca</taxon>
        <taxon>Bivalvia</taxon>
        <taxon>Autobranchia</taxon>
        <taxon>Heteroconchia</taxon>
        <taxon>Euheterodonta</taxon>
        <taxon>Imparidentia</taxon>
        <taxon>Neoheterodontei</taxon>
        <taxon>Myida</taxon>
        <taxon>Dreissenoidea</taxon>
        <taxon>Dreissenidae</taxon>
        <taxon>Dreissena</taxon>
    </lineage>
</organism>
<dbReference type="AlphaFoldDB" id="A0A9D4DA93"/>
<comment type="caution">
    <text evidence="1">The sequence shown here is derived from an EMBL/GenBank/DDBJ whole genome shotgun (WGS) entry which is preliminary data.</text>
</comment>
<keyword evidence="2" id="KW-1185">Reference proteome</keyword>
<name>A0A9D4DA93_DREPO</name>
<protein>
    <submittedName>
        <fullName evidence="1">Uncharacterized protein</fullName>
    </submittedName>
</protein>
<dbReference type="Proteomes" id="UP000828390">
    <property type="component" value="Unassembled WGS sequence"/>
</dbReference>
<proteinExistence type="predicted"/>
<evidence type="ECO:0000313" key="1">
    <source>
        <dbReference type="EMBL" id="KAH3741014.1"/>
    </source>
</evidence>
<reference evidence="1" key="1">
    <citation type="journal article" date="2019" name="bioRxiv">
        <title>The Genome of the Zebra Mussel, Dreissena polymorpha: A Resource for Invasive Species Research.</title>
        <authorList>
            <person name="McCartney M.A."/>
            <person name="Auch B."/>
            <person name="Kono T."/>
            <person name="Mallez S."/>
            <person name="Zhang Y."/>
            <person name="Obille A."/>
            <person name="Becker A."/>
            <person name="Abrahante J.E."/>
            <person name="Garbe J."/>
            <person name="Badalamenti J.P."/>
            <person name="Herman A."/>
            <person name="Mangelson H."/>
            <person name="Liachko I."/>
            <person name="Sullivan S."/>
            <person name="Sone E.D."/>
            <person name="Koren S."/>
            <person name="Silverstein K.A.T."/>
            <person name="Beckman K.B."/>
            <person name="Gohl D.M."/>
        </authorList>
    </citation>
    <scope>NUCLEOTIDE SEQUENCE</scope>
    <source>
        <strain evidence="1">Duluth1</strain>
        <tissue evidence="1">Whole animal</tissue>
    </source>
</reference>
<gene>
    <name evidence="1" type="ORF">DPMN_047732</name>
</gene>
<dbReference type="EMBL" id="JAIWYP010000011">
    <property type="protein sequence ID" value="KAH3741014.1"/>
    <property type="molecule type" value="Genomic_DNA"/>
</dbReference>
<reference evidence="1" key="2">
    <citation type="submission" date="2020-11" db="EMBL/GenBank/DDBJ databases">
        <authorList>
            <person name="McCartney M.A."/>
            <person name="Auch B."/>
            <person name="Kono T."/>
            <person name="Mallez S."/>
            <person name="Becker A."/>
            <person name="Gohl D.M."/>
            <person name="Silverstein K.A.T."/>
            <person name="Koren S."/>
            <person name="Bechman K.B."/>
            <person name="Herman A."/>
            <person name="Abrahante J.E."/>
            <person name="Garbe J."/>
        </authorList>
    </citation>
    <scope>NUCLEOTIDE SEQUENCE</scope>
    <source>
        <strain evidence="1">Duluth1</strain>
        <tissue evidence="1">Whole animal</tissue>
    </source>
</reference>